<gene>
    <name evidence="1" type="ORF">ENM11_07275</name>
</gene>
<organism evidence="1">
    <name type="scientific">Caldiarchaeum subterraneum</name>
    <dbReference type="NCBI Taxonomy" id="311458"/>
    <lineage>
        <taxon>Archaea</taxon>
        <taxon>Nitrososphaerota</taxon>
        <taxon>Candidatus Caldarchaeales</taxon>
        <taxon>Candidatus Caldarchaeaceae</taxon>
        <taxon>Candidatus Caldarchaeum</taxon>
    </lineage>
</organism>
<accession>A0A7C5QK95</accession>
<name>A0A7C5QK95_CALS0</name>
<proteinExistence type="predicted"/>
<reference evidence="1" key="1">
    <citation type="journal article" date="2020" name="mSystems">
        <title>Genome- and Community-Level Interaction Insights into Carbon Utilization and Element Cycling Functions of Hydrothermarchaeota in Hydrothermal Sediment.</title>
        <authorList>
            <person name="Zhou Z."/>
            <person name="Liu Y."/>
            <person name="Xu W."/>
            <person name="Pan J."/>
            <person name="Luo Z.H."/>
            <person name="Li M."/>
        </authorList>
    </citation>
    <scope>NUCLEOTIDE SEQUENCE [LARGE SCALE GENOMIC DNA]</scope>
    <source>
        <strain evidence="1">SpSt-1056</strain>
    </source>
</reference>
<evidence type="ECO:0000313" key="1">
    <source>
        <dbReference type="EMBL" id="HHK68934.1"/>
    </source>
</evidence>
<comment type="caution">
    <text evidence="1">The sequence shown here is derived from an EMBL/GenBank/DDBJ whole genome shotgun (WGS) entry which is preliminary data.</text>
</comment>
<sequence length="133" mass="15027">MPVTLHPLYQKLGSIVKDNRRLLSQAGGSVKANHARCAVQRSGRYSKSFRGFVHVSLMNASLDRLHPKFWTHILSHAFSQLGFCELTQYVRYAAYLRLSLANVNMMSGLATDEAAGLVKRVRRCCVVYNTLKR</sequence>
<dbReference type="EMBL" id="DRWN01000061">
    <property type="protein sequence ID" value="HHK68934.1"/>
    <property type="molecule type" value="Genomic_DNA"/>
</dbReference>
<protein>
    <submittedName>
        <fullName evidence="1">Uncharacterized protein</fullName>
    </submittedName>
</protein>
<dbReference type="AlphaFoldDB" id="A0A7C5QK95"/>